<evidence type="ECO:0000313" key="3">
    <source>
        <dbReference type="EnsemblPlants" id="PNT61095"/>
    </source>
</evidence>
<dbReference type="Gramene" id="PNT61095">
    <property type="protein sequence ID" value="PNT61095"/>
    <property type="gene ID" value="BRADI_5g10277v3"/>
</dbReference>
<name>A0A2K2CGE1_BRADI</name>
<dbReference type="PANTHER" id="PTHR33463">
    <property type="entry name" value="NB-ARC DOMAIN-CONTAINING PROTEIN-RELATED"/>
    <property type="match status" value="1"/>
</dbReference>
<dbReference type="EnsemblPlants" id="PNT61095">
    <property type="protein sequence ID" value="PNT61095"/>
    <property type="gene ID" value="BRADI_5g10277v3"/>
</dbReference>
<gene>
    <name evidence="2" type="ORF">BRADI_5g10277v3</name>
</gene>
<dbReference type="AlphaFoldDB" id="A0A2K2CGE1"/>
<evidence type="ECO:0000259" key="1">
    <source>
        <dbReference type="Pfam" id="PF23247"/>
    </source>
</evidence>
<evidence type="ECO:0000313" key="4">
    <source>
        <dbReference type="Proteomes" id="UP000008810"/>
    </source>
</evidence>
<reference evidence="2 3" key="1">
    <citation type="journal article" date="2010" name="Nature">
        <title>Genome sequencing and analysis of the model grass Brachypodium distachyon.</title>
        <authorList>
            <consortium name="International Brachypodium Initiative"/>
        </authorList>
    </citation>
    <scope>NUCLEOTIDE SEQUENCE [LARGE SCALE GENOMIC DNA]</scope>
    <source>
        <strain evidence="2 3">Bd21</strain>
    </source>
</reference>
<dbReference type="ExpressionAtlas" id="A0A2K2CGE1">
    <property type="expression patterns" value="baseline"/>
</dbReference>
<dbReference type="SUPFAM" id="SSF52058">
    <property type="entry name" value="L domain-like"/>
    <property type="match status" value="1"/>
</dbReference>
<dbReference type="FunCoup" id="A0A2K2CGE1">
    <property type="interactions" value="37"/>
</dbReference>
<accession>A0A2K2CGE1</accession>
<reference evidence="3" key="3">
    <citation type="submission" date="2018-08" db="UniProtKB">
        <authorList>
            <consortium name="EnsemblPlants"/>
        </authorList>
    </citation>
    <scope>IDENTIFICATION</scope>
    <source>
        <strain evidence="3">cv. Bd21</strain>
    </source>
</reference>
<dbReference type="InterPro" id="IPR057135">
    <property type="entry name" value="At4g27190-like_LRR"/>
</dbReference>
<sequence length="1085" mass="123442">MTIAADAGVAPPEDARGRATRRYWRKALPSGVSNLRASSLHTMLSSAASRSPAPPSFAIAGICFTDVGGAAEWIIWYLQYIDNRVIYFDGWSGFGASAVLRSIADVLPSCRPSWSVCFDRIIHIDCSVWKNRREMQRVIAEELKLDRSVMAILDEADENDDFWGIPESSRNEMLGVSREIYRTLKDNRFVAIFHNGSDSEVDLYSCGVPPFGKFGDNFLIWTFGRRFLTIKDHDHGKQKLVEKLRLTHFLLYDRIRYLTGDQYYAVLCKEPVAIAAGMDPTMVADCHMYELFMHCSFDTTTKSDWAGHFPNYLICDGILQEDTAREISKVLHREITWESDASLLEDVLIKFKKHLKIPLLVLKENDAYEEGPYRWISITSTDITVHGMQHIPAEASSFLLASKRSAPPLALPNGLFARSSKLGVLILRCCSFDFASPPFVECNSLRFLGVDRCINDQTYEREDHTEWPCLNTLWVLDLRFTAWNEILSEEKIDLMANTRELNIEGDMCWQYTTRLQDRLPNLQKLRIIKPTQRPEATTNTCNSFVHKTKLEILDLSGNSEMETLPNSLSKASSLQVLVLDGCIGLEDVVLPDGLPHLLRSFSFDGYGPSSQWTPALELPPKHFRPSTTADKKEINVSKISLEGCTHLENFFIRGLANLLELDLSGSAIKTLDFETMVLEVPRLKRLFLLGCEHLRAIRWGESDISLELLCVDTRAQVGCPRPSLNQNTSSRLQVYAVLSDARLVRSLRHPVDKYISSGGDNKDVYLDIHVTSSSVHSESVQFEAICKEKKIVMYSGQVQRPVVPVGMYEDILSMVCVAPMQAFPEPPDTTNLDGHIEIAEESRGLDEHNFSEILQQHARSLHVHDVFIGAGFGGPGDWNLLKQCRMERCPKLDVVFPYWSYKFDELEIFWVLDLLMVRWICNKIYYHYDVDRPFRNLRHLHLGSCPRLQYVLPVWFSSFPSLETLHIIHCGDLKDVFVLNYNYPANGVPFPKLTTIHLHDLPALKQICEVDMVAPALETIKIRGCWSLRRLPVVEARGPGVKKPTVEIEKDVWDKLEWDGAEASHYEAPVHCRYYKKKLPRGSVL</sequence>
<dbReference type="Gene3D" id="3.80.10.10">
    <property type="entry name" value="Ribonuclease Inhibitor"/>
    <property type="match status" value="2"/>
</dbReference>
<dbReference type="Pfam" id="PF23247">
    <property type="entry name" value="LRR_RPS2"/>
    <property type="match status" value="1"/>
</dbReference>
<protein>
    <recommendedName>
        <fullName evidence="1">Disease resistance protein At4g27190-like leucine-rich repeats domain-containing protein</fullName>
    </recommendedName>
</protein>
<organism evidence="2">
    <name type="scientific">Brachypodium distachyon</name>
    <name type="common">Purple false brome</name>
    <name type="synonym">Trachynia distachya</name>
    <dbReference type="NCBI Taxonomy" id="15368"/>
    <lineage>
        <taxon>Eukaryota</taxon>
        <taxon>Viridiplantae</taxon>
        <taxon>Streptophyta</taxon>
        <taxon>Embryophyta</taxon>
        <taxon>Tracheophyta</taxon>
        <taxon>Spermatophyta</taxon>
        <taxon>Magnoliopsida</taxon>
        <taxon>Liliopsida</taxon>
        <taxon>Poales</taxon>
        <taxon>Poaceae</taxon>
        <taxon>BOP clade</taxon>
        <taxon>Pooideae</taxon>
        <taxon>Stipodae</taxon>
        <taxon>Brachypodieae</taxon>
        <taxon>Brachypodium</taxon>
    </lineage>
</organism>
<keyword evidence="4" id="KW-1185">Reference proteome</keyword>
<dbReference type="InParanoid" id="A0A2K2CGE1"/>
<dbReference type="PANTHER" id="PTHR33463:SF171">
    <property type="entry name" value="NB-ARC DOMAIN-CONTAINING PROTEIN"/>
    <property type="match status" value="1"/>
</dbReference>
<dbReference type="InterPro" id="IPR050905">
    <property type="entry name" value="Plant_NBS-LRR"/>
</dbReference>
<dbReference type="InterPro" id="IPR032675">
    <property type="entry name" value="LRR_dom_sf"/>
</dbReference>
<dbReference type="OrthoDB" id="676759at2759"/>
<proteinExistence type="predicted"/>
<dbReference type="EMBL" id="CM000884">
    <property type="protein sequence ID" value="PNT61095.1"/>
    <property type="molecule type" value="Genomic_DNA"/>
</dbReference>
<feature type="domain" description="Disease resistance protein At4g27190-like leucine-rich repeats" evidence="1">
    <location>
        <begin position="930"/>
        <end position="1031"/>
    </location>
</feature>
<feature type="non-terminal residue" evidence="2">
    <location>
        <position position="1085"/>
    </location>
</feature>
<reference evidence="2" key="2">
    <citation type="submission" date="2017-06" db="EMBL/GenBank/DDBJ databases">
        <title>WGS assembly of Brachypodium distachyon.</title>
        <authorList>
            <consortium name="The International Brachypodium Initiative"/>
            <person name="Lucas S."/>
            <person name="Harmon-Smith M."/>
            <person name="Lail K."/>
            <person name="Tice H."/>
            <person name="Grimwood J."/>
            <person name="Bruce D."/>
            <person name="Barry K."/>
            <person name="Shu S."/>
            <person name="Lindquist E."/>
            <person name="Wang M."/>
            <person name="Pitluck S."/>
            <person name="Vogel J.P."/>
            <person name="Garvin D.F."/>
            <person name="Mockler T.C."/>
            <person name="Schmutz J."/>
            <person name="Rokhsar D."/>
            <person name="Bevan M.W."/>
        </authorList>
    </citation>
    <scope>NUCLEOTIDE SEQUENCE</scope>
    <source>
        <strain evidence="2">Bd21</strain>
    </source>
</reference>
<evidence type="ECO:0000313" key="2">
    <source>
        <dbReference type="EMBL" id="PNT61095.1"/>
    </source>
</evidence>
<dbReference type="Proteomes" id="UP000008810">
    <property type="component" value="Chromosome 5"/>
</dbReference>